<dbReference type="GO" id="GO:0004674">
    <property type="term" value="F:protein serine/threonine kinase activity"/>
    <property type="evidence" value="ECO:0007669"/>
    <property type="project" value="UniProtKB-KW"/>
</dbReference>
<dbReference type="Proteomes" id="UP001154282">
    <property type="component" value="Unassembled WGS sequence"/>
</dbReference>
<evidence type="ECO:0000256" key="5">
    <source>
        <dbReference type="ARBA" id="ARBA00022679"/>
    </source>
</evidence>
<reference evidence="16" key="1">
    <citation type="submission" date="2022-08" db="EMBL/GenBank/DDBJ databases">
        <authorList>
            <person name="Gutierrez-Valencia J."/>
        </authorList>
    </citation>
    <scope>NUCLEOTIDE SEQUENCE</scope>
</reference>
<dbReference type="GO" id="GO:0007165">
    <property type="term" value="P:signal transduction"/>
    <property type="evidence" value="ECO:0007669"/>
    <property type="project" value="InterPro"/>
</dbReference>
<dbReference type="PROSITE" id="PS50816">
    <property type="entry name" value="NAF"/>
    <property type="match status" value="1"/>
</dbReference>
<evidence type="ECO:0000259" key="14">
    <source>
        <dbReference type="PROSITE" id="PS50011"/>
    </source>
</evidence>
<protein>
    <recommendedName>
        <fullName evidence="3">non-specific serine/threonine protein kinase</fullName>
        <ecNumber evidence="3">2.7.11.1</ecNumber>
    </recommendedName>
</protein>
<dbReference type="FunFam" id="1.10.510.10:FF:000653">
    <property type="entry name" value="Non-specific serine/threonine protein kinase"/>
    <property type="match status" value="1"/>
</dbReference>
<keyword evidence="5" id="KW-0808">Transferase</keyword>
<evidence type="ECO:0000256" key="4">
    <source>
        <dbReference type="ARBA" id="ARBA00022527"/>
    </source>
</evidence>
<dbReference type="SMART" id="SM00220">
    <property type="entry name" value="S_TKc"/>
    <property type="match status" value="1"/>
</dbReference>
<keyword evidence="6 12" id="KW-0547">Nucleotide-binding</keyword>
<dbReference type="SUPFAM" id="SSF56112">
    <property type="entry name" value="Protein kinase-like (PK-like)"/>
    <property type="match status" value="1"/>
</dbReference>
<keyword evidence="17" id="KW-1185">Reference proteome</keyword>
<feature type="binding site" evidence="12">
    <location>
        <position position="50"/>
    </location>
    <ligand>
        <name>ATP</name>
        <dbReference type="ChEBI" id="CHEBI:30616"/>
    </ligand>
</feature>
<evidence type="ECO:0000256" key="1">
    <source>
        <dbReference type="ARBA" id="ARBA00001936"/>
    </source>
</evidence>
<dbReference type="PANTHER" id="PTHR43895:SF91">
    <property type="entry name" value="CBL-INTERACTING SERINE_THREONINE-PROTEIN KINASE 6"/>
    <property type="match status" value="1"/>
</dbReference>
<evidence type="ECO:0000256" key="11">
    <source>
        <dbReference type="ARBA" id="ARBA00048679"/>
    </source>
</evidence>
<feature type="domain" description="Protein kinase" evidence="14">
    <location>
        <begin position="17"/>
        <end position="271"/>
    </location>
</feature>
<dbReference type="EMBL" id="CAMGYJ010000003">
    <property type="protein sequence ID" value="CAI0394794.1"/>
    <property type="molecule type" value="Genomic_DNA"/>
</dbReference>
<gene>
    <name evidence="16" type="ORF">LITE_LOCUS8450</name>
</gene>
<dbReference type="Pfam" id="PF03822">
    <property type="entry name" value="NAF"/>
    <property type="match status" value="1"/>
</dbReference>
<dbReference type="InterPro" id="IPR011009">
    <property type="entry name" value="Kinase-like_dom_sf"/>
</dbReference>
<comment type="similarity">
    <text evidence="2">Belongs to the protein kinase superfamily. CAMK Ser/Thr protein kinase family. SNF1 subfamily.</text>
</comment>
<keyword evidence="8 12" id="KW-0067">ATP-binding</keyword>
<evidence type="ECO:0000256" key="9">
    <source>
        <dbReference type="ARBA" id="ARBA00023211"/>
    </source>
</evidence>
<dbReference type="PROSITE" id="PS00108">
    <property type="entry name" value="PROTEIN_KINASE_ST"/>
    <property type="match status" value="1"/>
</dbReference>
<sequence length="433" mass="48754">MAERSRDGQPTLLHGKYELGRMLGHGTFAKVYHARNLQSGKSVAMKVVGKEKVIRVGMMDQIKREISVMKMVKHPNIVELHEVMASKSKIYIAMELVRGGELFSKIARGRLREDAARVYFQQLISAIDFCHSRGVYHRDLKPENLLLDEEGNLKVTDFGLSAFSEHLKQDGLLHTTCGTPAYVAPEVIGKKGYDGAKADLWSCGVILYVLLAGFLPFQDDNLVAMYRKIYRGDFKCPPWFSSESRRLITKLLDPNPASRIAISKVMESTWFRKSIPKTIRTKEEIEFDAFDCKSKQLPETLNAFHIISLSEGFDLSPLFEQKKRMEKEELRFATTRPASSVISRLEEVGKAGKFSVKKSETKVKLQGQESGRKGKLGIQAEIFAVTPSFLVVEVKKDNGDTLEYNQFCSKELRPALKDIVWTSAAAIDHATVA</sequence>
<dbReference type="Gene3D" id="1.10.510.10">
    <property type="entry name" value="Transferase(Phosphotransferase) domain 1"/>
    <property type="match status" value="1"/>
</dbReference>
<dbReference type="PROSITE" id="PS50011">
    <property type="entry name" value="PROTEIN_KINASE_DOM"/>
    <property type="match status" value="1"/>
</dbReference>
<dbReference type="Pfam" id="PF00069">
    <property type="entry name" value="Pkinase"/>
    <property type="match status" value="1"/>
</dbReference>
<dbReference type="FunFam" id="3.30.310.80:FF:000005">
    <property type="entry name" value="Non-specific serine/threonine protein kinase"/>
    <property type="match status" value="1"/>
</dbReference>
<evidence type="ECO:0000256" key="7">
    <source>
        <dbReference type="ARBA" id="ARBA00022777"/>
    </source>
</evidence>
<comment type="catalytic activity">
    <reaction evidence="10">
        <text>L-threonyl-[protein] + ATP = O-phospho-L-threonyl-[protein] + ADP + H(+)</text>
        <dbReference type="Rhea" id="RHEA:46608"/>
        <dbReference type="Rhea" id="RHEA-COMP:11060"/>
        <dbReference type="Rhea" id="RHEA-COMP:11605"/>
        <dbReference type="ChEBI" id="CHEBI:15378"/>
        <dbReference type="ChEBI" id="CHEBI:30013"/>
        <dbReference type="ChEBI" id="CHEBI:30616"/>
        <dbReference type="ChEBI" id="CHEBI:61977"/>
        <dbReference type="ChEBI" id="CHEBI:456216"/>
        <dbReference type="EC" id="2.7.11.1"/>
    </reaction>
</comment>
<dbReference type="InterPro" id="IPR018451">
    <property type="entry name" value="NAF/FISL_domain"/>
</dbReference>
<dbReference type="FunFam" id="3.30.200.20:FF:000096">
    <property type="entry name" value="Non-specific serine/threonine protein kinase"/>
    <property type="match status" value="1"/>
</dbReference>
<dbReference type="InterPro" id="IPR017441">
    <property type="entry name" value="Protein_kinase_ATP_BS"/>
</dbReference>
<dbReference type="CDD" id="cd12195">
    <property type="entry name" value="CIPK_C"/>
    <property type="match status" value="1"/>
</dbReference>
<evidence type="ECO:0000313" key="16">
    <source>
        <dbReference type="EMBL" id="CAI0394794.1"/>
    </source>
</evidence>
<comment type="cofactor">
    <cofactor evidence="1">
        <name>Mn(2+)</name>
        <dbReference type="ChEBI" id="CHEBI:29035"/>
    </cofactor>
</comment>
<dbReference type="InterPro" id="IPR000719">
    <property type="entry name" value="Prot_kinase_dom"/>
</dbReference>
<accession>A0AAV0IDN7</accession>
<organism evidence="16 17">
    <name type="scientific">Linum tenue</name>
    <dbReference type="NCBI Taxonomy" id="586396"/>
    <lineage>
        <taxon>Eukaryota</taxon>
        <taxon>Viridiplantae</taxon>
        <taxon>Streptophyta</taxon>
        <taxon>Embryophyta</taxon>
        <taxon>Tracheophyta</taxon>
        <taxon>Spermatophyta</taxon>
        <taxon>Magnoliopsida</taxon>
        <taxon>eudicotyledons</taxon>
        <taxon>Gunneridae</taxon>
        <taxon>Pentapetalae</taxon>
        <taxon>rosids</taxon>
        <taxon>fabids</taxon>
        <taxon>Malpighiales</taxon>
        <taxon>Linaceae</taxon>
        <taxon>Linum</taxon>
    </lineage>
</organism>
<dbReference type="EC" id="2.7.11.1" evidence="3"/>
<evidence type="ECO:0000259" key="15">
    <source>
        <dbReference type="PROSITE" id="PS50816"/>
    </source>
</evidence>
<evidence type="ECO:0000256" key="13">
    <source>
        <dbReference type="RuleBase" id="RU000304"/>
    </source>
</evidence>
<dbReference type="Gene3D" id="3.30.200.20">
    <property type="entry name" value="Phosphorylase Kinase, domain 1"/>
    <property type="match status" value="1"/>
</dbReference>
<keyword evidence="4 13" id="KW-0723">Serine/threonine-protein kinase</keyword>
<dbReference type="PROSITE" id="PS00107">
    <property type="entry name" value="PROTEIN_KINASE_ATP"/>
    <property type="match status" value="1"/>
</dbReference>
<comment type="catalytic activity">
    <reaction evidence="11">
        <text>L-seryl-[protein] + ATP = O-phospho-L-seryl-[protein] + ADP + H(+)</text>
        <dbReference type="Rhea" id="RHEA:17989"/>
        <dbReference type="Rhea" id="RHEA-COMP:9863"/>
        <dbReference type="Rhea" id="RHEA-COMP:11604"/>
        <dbReference type="ChEBI" id="CHEBI:15378"/>
        <dbReference type="ChEBI" id="CHEBI:29999"/>
        <dbReference type="ChEBI" id="CHEBI:30616"/>
        <dbReference type="ChEBI" id="CHEBI:83421"/>
        <dbReference type="ChEBI" id="CHEBI:456216"/>
        <dbReference type="EC" id="2.7.11.1"/>
    </reaction>
</comment>
<name>A0AAV0IDN7_9ROSI</name>
<dbReference type="InterPro" id="IPR008271">
    <property type="entry name" value="Ser/Thr_kinase_AS"/>
</dbReference>
<comment type="caution">
    <text evidence="16">The sequence shown here is derived from an EMBL/GenBank/DDBJ whole genome shotgun (WGS) entry which is preliminary data.</text>
</comment>
<evidence type="ECO:0000256" key="6">
    <source>
        <dbReference type="ARBA" id="ARBA00022741"/>
    </source>
</evidence>
<keyword evidence="7" id="KW-0418">Kinase</keyword>
<dbReference type="PANTHER" id="PTHR43895">
    <property type="entry name" value="CALCIUM/CALMODULIN-DEPENDENT PROTEIN KINASE KINASE-RELATED"/>
    <property type="match status" value="1"/>
</dbReference>
<dbReference type="CDD" id="cd14663">
    <property type="entry name" value="STKc_SnRK3"/>
    <property type="match status" value="1"/>
</dbReference>
<dbReference type="InterPro" id="IPR004041">
    <property type="entry name" value="NAF_dom"/>
</dbReference>
<evidence type="ECO:0000256" key="10">
    <source>
        <dbReference type="ARBA" id="ARBA00047899"/>
    </source>
</evidence>
<keyword evidence="9" id="KW-0464">Manganese</keyword>
<proteinExistence type="inferred from homology"/>
<dbReference type="AlphaFoldDB" id="A0AAV0IDN7"/>
<evidence type="ECO:0000256" key="3">
    <source>
        <dbReference type="ARBA" id="ARBA00012513"/>
    </source>
</evidence>
<dbReference type="GO" id="GO:0005524">
    <property type="term" value="F:ATP binding"/>
    <property type="evidence" value="ECO:0007669"/>
    <property type="project" value="UniProtKB-UniRule"/>
</dbReference>
<dbReference type="Gene3D" id="3.30.310.80">
    <property type="entry name" value="Kinase associated domain 1, KA1"/>
    <property type="match status" value="1"/>
</dbReference>
<evidence type="ECO:0000256" key="8">
    <source>
        <dbReference type="ARBA" id="ARBA00022840"/>
    </source>
</evidence>
<evidence type="ECO:0000256" key="12">
    <source>
        <dbReference type="PROSITE-ProRule" id="PRU10141"/>
    </source>
</evidence>
<evidence type="ECO:0000256" key="2">
    <source>
        <dbReference type="ARBA" id="ARBA00006234"/>
    </source>
</evidence>
<feature type="domain" description="NAF" evidence="15">
    <location>
        <begin position="296"/>
        <end position="320"/>
    </location>
</feature>
<evidence type="ECO:0000313" key="17">
    <source>
        <dbReference type="Proteomes" id="UP001154282"/>
    </source>
</evidence>